<dbReference type="EMBL" id="GECU01022725">
    <property type="protein sequence ID" value="JAS84981.1"/>
    <property type="molecule type" value="Transcribed_RNA"/>
</dbReference>
<accession>A0A1B6IDI7</accession>
<feature type="compositionally biased region" description="Basic and acidic residues" evidence="1">
    <location>
        <begin position="795"/>
        <end position="805"/>
    </location>
</feature>
<evidence type="ECO:0000313" key="2">
    <source>
        <dbReference type="EMBL" id="JAS84981.1"/>
    </source>
</evidence>
<feature type="region of interest" description="Disordered" evidence="1">
    <location>
        <begin position="783"/>
        <end position="810"/>
    </location>
</feature>
<proteinExistence type="predicted"/>
<evidence type="ECO:0000256" key="1">
    <source>
        <dbReference type="SAM" id="MobiDB-lite"/>
    </source>
</evidence>
<sequence length="1387" mass="155955">LCSDIVLGNSFIQSISNDYVINDEGMDQRNEMNGPLENKNKKNLVIQEMSPNHFNDTISFCKQYSGLNELVPTDLNNLVNVVSPHSLKCIQTKNVHSFDSAKDVFNKPIYISIPSNLKSTNLNNINEPLSPVLGVSYNKRSWVVGEEVNVPNEMNKDNISPIELFGMKQNKISSNLHGCVINPSVETPLEDWIENVPFNSQKNGECSSPILGFKIPKKDSKCTVINEDSGSLPVSAESVLALSLKNKNDQLNFQCKDTVHVEPKFQIPSSNKFIHKIQDSVFFSPNETISTSNKKHICSSRVNVHDLESCNKNLSKPYQNKIIHKHLSEINSLLLDTAPDKNHLPITTSQSQMVLINKNKKNTLKLSYIKSSELNLSPVMELGMKMSSINEDKQFSTDPMFSTEVRQKLQNNNLERFNDMSVLNIDVLDKKNCVVGEIESTPSVDSEFDIRQFPILFSHVEQLLSPLPLSADANLFYSSQVKSEHKHEVHSHILRNAYKEKSNKKNSSTIDVLITQEAEEAIPEMIKKLPKEKYFAEKPSLHFSSKNVEKCTKSLKPISVEIHNANSHKKTVKKKLSFEDQTTNGVTSNRKIDRKNKTSDEEIILSGVEQLYGAPPDCLKIEKKNQIDFSNLREINQLTTETKYKKSLCKVRNDLLLWKNQEKTFETDSDVVIEEFGDESSCEENDFRDSVNSKKIELIRKDLNRDFDQGVKSVEKGNSVYHSGLSFHKMTSCKGERSEIFDHDIDIQEALSQENAIVTSEASNCEDEIQEILSQESIQSPDLKIECSTSPNTKSSEETQTEKDSGTLSFHPPLEVVATRSCNETVLDSACKSKRTRVKKGSLVERLQRLVRVEKASVNMFHHEGGSHSAVRACSLHVDYVTKACSRLFIIGHYTDKHQSFSEEFSLGEEDVDPEVWLFVDPVYVKNVMPGSTILVYPPWQSLWQDGRGIMLMFGATKIQQISSTRPAFPPSCLNVAATLERQFSCHSHHDQCGCLGELMGQLFGLDQPIVRQEQMGSYCWVDGSVMAALAGGRYPHSIQLKVTVLHRFHTRSLSKRTVPSLLCVDGNGHVCQINLRSMDDESKLELVLRESNTITFSQVTICKRVNIDRCRGLRSMLCQIYNESASQLLLYVATLLSDQWSVKPFSADPTASAQPHPLLDISLVSDGRARARVCVMALRADQLYVWDKQKDSYYRINILSSAVVPSFPARAVLNIEYLWVHQDELMIDKFSTITLVENATQDSPIAIPLLSLESAENDLALLDSVITRVNSDVLLRWEGDCGHKLLRLQRTELFYCMSCSQAVTSCHQRLGLEVCVVAKNLSAPIRVKVKSETAQVLLLGGAGQVSTKKSYNMIGVIGMSLKCLVLVLEVLRNPFGDVLEILLEEL</sequence>
<feature type="non-terminal residue" evidence="2">
    <location>
        <position position="1"/>
    </location>
</feature>
<protein>
    <submittedName>
        <fullName evidence="2">Uncharacterized protein</fullName>
    </submittedName>
</protein>
<organism evidence="2">
    <name type="scientific">Homalodisca liturata</name>
    <dbReference type="NCBI Taxonomy" id="320908"/>
    <lineage>
        <taxon>Eukaryota</taxon>
        <taxon>Metazoa</taxon>
        <taxon>Ecdysozoa</taxon>
        <taxon>Arthropoda</taxon>
        <taxon>Hexapoda</taxon>
        <taxon>Insecta</taxon>
        <taxon>Pterygota</taxon>
        <taxon>Neoptera</taxon>
        <taxon>Paraneoptera</taxon>
        <taxon>Hemiptera</taxon>
        <taxon>Auchenorrhyncha</taxon>
        <taxon>Membracoidea</taxon>
        <taxon>Cicadellidae</taxon>
        <taxon>Cicadellinae</taxon>
        <taxon>Proconiini</taxon>
        <taxon>Homalodisca</taxon>
    </lineage>
</organism>
<gene>
    <name evidence="2" type="ORF">g.10898</name>
</gene>
<reference evidence="2" key="1">
    <citation type="submission" date="2015-11" db="EMBL/GenBank/DDBJ databases">
        <title>De novo transcriptome assembly of four potential Pierce s Disease insect vectors from Arizona vineyards.</title>
        <authorList>
            <person name="Tassone E.E."/>
        </authorList>
    </citation>
    <scope>NUCLEOTIDE SEQUENCE</scope>
</reference>
<name>A0A1B6IDI7_9HEMI</name>